<accession>A0A7C3RA64</accession>
<dbReference type="CDD" id="cd16914">
    <property type="entry name" value="EcfT"/>
    <property type="match status" value="1"/>
</dbReference>
<evidence type="ECO:0000313" key="7">
    <source>
        <dbReference type="EMBL" id="HFW31404.1"/>
    </source>
</evidence>
<feature type="transmembrane region" description="Helical" evidence="6">
    <location>
        <begin position="103"/>
        <end position="125"/>
    </location>
</feature>
<evidence type="ECO:0000256" key="1">
    <source>
        <dbReference type="ARBA" id="ARBA00004651"/>
    </source>
</evidence>
<gene>
    <name evidence="7" type="primary">cbiQ</name>
    <name evidence="7" type="ORF">ENW66_00405</name>
</gene>
<feature type="transmembrane region" description="Helical" evidence="6">
    <location>
        <begin position="22"/>
        <end position="53"/>
    </location>
</feature>
<keyword evidence="2" id="KW-1003">Cell membrane</keyword>
<dbReference type="Pfam" id="PF02361">
    <property type="entry name" value="CbiQ"/>
    <property type="match status" value="1"/>
</dbReference>
<comment type="caution">
    <text evidence="7">The sequence shown here is derived from an EMBL/GenBank/DDBJ whole genome shotgun (WGS) entry which is preliminary data.</text>
</comment>
<evidence type="ECO:0000256" key="2">
    <source>
        <dbReference type="ARBA" id="ARBA00022475"/>
    </source>
</evidence>
<protein>
    <submittedName>
        <fullName evidence="7">Cobalt ECF transporter T component CbiQ</fullName>
    </submittedName>
</protein>
<organism evidence="7">
    <name type="scientific">Archaeoglobus fulgidus</name>
    <dbReference type="NCBI Taxonomy" id="2234"/>
    <lineage>
        <taxon>Archaea</taxon>
        <taxon>Methanobacteriati</taxon>
        <taxon>Methanobacteriota</taxon>
        <taxon>Archaeoglobi</taxon>
        <taxon>Archaeoglobales</taxon>
        <taxon>Archaeoglobaceae</taxon>
        <taxon>Archaeoglobus</taxon>
    </lineage>
</organism>
<evidence type="ECO:0000256" key="3">
    <source>
        <dbReference type="ARBA" id="ARBA00022692"/>
    </source>
</evidence>
<dbReference type="InterPro" id="IPR003339">
    <property type="entry name" value="ABC/ECF_trnsptr_transmembrane"/>
</dbReference>
<reference evidence="7" key="1">
    <citation type="journal article" date="2020" name="mSystems">
        <title>Genome- and Community-Level Interaction Insights into Carbon Utilization and Element Cycling Functions of Hydrothermarchaeota in Hydrothermal Sediment.</title>
        <authorList>
            <person name="Zhou Z."/>
            <person name="Liu Y."/>
            <person name="Xu W."/>
            <person name="Pan J."/>
            <person name="Luo Z.H."/>
            <person name="Li M."/>
        </authorList>
    </citation>
    <scope>NUCLEOTIDE SEQUENCE [LARGE SCALE GENOMIC DNA]</scope>
    <source>
        <strain evidence="7">SpSt-87</strain>
    </source>
</reference>
<keyword evidence="3 6" id="KW-0812">Transmembrane</keyword>
<dbReference type="PANTHER" id="PTHR43723">
    <property type="entry name" value="COBALT TRANSPORT PROTEIN CBIQ"/>
    <property type="match status" value="1"/>
</dbReference>
<sequence length="240" mass="27107">MHETLEAIQMTSRKPVDGDLKVYLSISSLFLVMVLGKFPQIIAVIIFSALCIYADKSAYFRIIRIPAFFLLAAMFVILFTTDGKVIASFWIFRITEEGINTAFSAFLRSAASLSVLSFLIMTTSIPEFIHAISRLKIPNFILEMLMLVYRTIQILFDELTKLDTSASSRLGYLGFRNMIRTASLLAFSAFMRSMQRSEIMEEALESRCYRGCYPLPYTRNKGFGISALIIAALFMAGWLG</sequence>
<evidence type="ECO:0000256" key="4">
    <source>
        <dbReference type="ARBA" id="ARBA00022989"/>
    </source>
</evidence>
<keyword evidence="5 6" id="KW-0472">Membrane</keyword>
<dbReference type="PANTHER" id="PTHR43723:SF1">
    <property type="entry name" value="COBALT TRANSPORT PROTEIN CBIQ"/>
    <property type="match status" value="1"/>
</dbReference>
<keyword evidence="4 6" id="KW-1133">Transmembrane helix</keyword>
<feature type="transmembrane region" description="Helical" evidence="6">
    <location>
        <begin position="65"/>
        <end position="91"/>
    </location>
</feature>
<dbReference type="InterPro" id="IPR052770">
    <property type="entry name" value="Cobalt_transport_CbiQ"/>
</dbReference>
<dbReference type="AlphaFoldDB" id="A0A7C3RA64"/>
<dbReference type="EMBL" id="DTLB01000001">
    <property type="protein sequence ID" value="HFW31404.1"/>
    <property type="molecule type" value="Genomic_DNA"/>
</dbReference>
<dbReference type="GO" id="GO:0043190">
    <property type="term" value="C:ATP-binding cassette (ABC) transporter complex"/>
    <property type="evidence" value="ECO:0007669"/>
    <property type="project" value="InterPro"/>
</dbReference>
<comment type="subcellular location">
    <subcellularLocation>
        <location evidence="1">Cell membrane</location>
        <topology evidence="1">Multi-pass membrane protein</topology>
    </subcellularLocation>
</comment>
<evidence type="ECO:0000256" key="5">
    <source>
        <dbReference type="ARBA" id="ARBA00023136"/>
    </source>
</evidence>
<evidence type="ECO:0000256" key="6">
    <source>
        <dbReference type="SAM" id="Phobius"/>
    </source>
</evidence>
<dbReference type="InterPro" id="IPR012809">
    <property type="entry name" value="ECF_CbiQ"/>
</dbReference>
<proteinExistence type="predicted"/>
<feature type="transmembrane region" description="Helical" evidence="6">
    <location>
        <begin position="222"/>
        <end position="239"/>
    </location>
</feature>
<dbReference type="NCBIfam" id="TIGR02454">
    <property type="entry name" value="ECF_T_CbiQ"/>
    <property type="match status" value="1"/>
</dbReference>
<name>A0A7C3RA64_ARCFL</name>
<dbReference type="GO" id="GO:0006824">
    <property type="term" value="P:cobalt ion transport"/>
    <property type="evidence" value="ECO:0007669"/>
    <property type="project" value="InterPro"/>
</dbReference>